<proteinExistence type="predicted"/>
<dbReference type="EMBL" id="JAESVA010000004">
    <property type="protein sequence ID" value="MCB8881031.1"/>
    <property type="molecule type" value="Genomic_DNA"/>
</dbReference>
<reference evidence="1 2" key="1">
    <citation type="journal article" date="2021" name="Microorganisms">
        <title>Acidisoma silvae sp. nov. and Acidisomacellulosilytica sp. nov., Two Acidophilic Bacteria Isolated from Decaying Wood, Hydrolyzing Cellulose and Producing Poly-3-hydroxybutyrate.</title>
        <authorList>
            <person name="Mieszkin S."/>
            <person name="Pouder E."/>
            <person name="Uroz S."/>
            <person name="Simon-Colin C."/>
            <person name="Alain K."/>
        </authorList>
    </citation>
    <scope>NUCLEOTIDE SEQUENCE [LARGE SCALE GENOMIC DNA]</scope>
    <source>
        <strain evidence="1 2">HW T5.17</strain>
    </source>
</reference>
<organism evidence="1 2">
    <name type="scientific">Acidisoma cellulosilyticum</name>
    <dbReference type="NCBI Taxonomy" id="2802395"/>
    <lineage>
        <taxon>Bacteria</taxon>
        <taxon>Pseudomonadati</taxon>
        <taxon>Pseudomonadota</taxon>
        <taxon>Alphaproteobacteria</taxon>
        <taxon>Acetobacterales</taxon>
        <taxon>Acidocellaceae</taxon>
        <taxon>Acidisoma</taxon>
    </lineage>
</organism>
<evidence type="ECO:0000313" key="2">
    <source>
        <dbReference type="Proteomes" id="UP000721844"/>
    </source>
</evidence>
<dbReference type="RefSeq" id="WP_227307707.1">
    <property type="nucleotide sequence ID" value="NZ_JAESVA010000004.1"/>
</dbReference>
<accession>A0A963Z1R6</accession>
<dbReference type="Gene3D" id="3.40.1730.10">
    <property type="entry name" value="pa0076 domain"/>
    <property type="match status" value="1"/>
</dbReference>
<protein>
    <submittedName>
        <fullName evidence="1">Type VI secretion system-associated protein TagF</fullName>
    </submittedName>
</protein>
<sequence>MDRDSQADATAAVFPGFFGKLPSRGDFVGRGLSALTVSALDAWASQSLNAALAQLAEDWGPVWAAAPVWHFTLPPGQCGPYGLRGLFYPSMDKVGRRFPLIAAAELPRSDQQHEDSEAEANYHDALEDICRHVLAHDLAPDVLFAQLSTIAAPDVALPPIGQWWTAGADHVPAGGFECETLPDRVSFMRMLQD</sequence>
<gene>
    <name evidence="1" type="primary">tagF</name>
    <name evidence="1" type="ORF">ACELLULO517_12365</name>
</gene>
<dbReference type="PIRSF" id="PIRSF029287">
    <property type="entry name" value="UCP029287"/>
    <property type="match status" value="1"/>
</dbReference>
<dbReference type="InterPro" id="IPR017748">
    <property type="entry name" value="TagF"/>
</dbReference>
<keyword evidence="2" id="KW-1185">Reference proteome</keyword>
<dbReference type="NCBIfam" id="TIGR03373">
    <property type="entry name" value="VI_minor_4"/>
    <property type="match status" value="1"/>
</dbReference>
<dbReference type="Pfam" id="PF09867">
    <property type="entry name" value="TagF_N"/>
    <property type="match status" value="1"/>
</dbReference>
<comment type="caution">
    <text evidence="1">The sequence shown here is derived from an EMBL/GenBank/DDBJ whole genome shotgun (WGS) entry which is preliminary data.</text>
</comment>
<dbReference type="AlphaFoldDB" id="A0A963Z1R6"/>
<name>A0A963Z1R6_9PROT</name>
<dbReference type="Proteomes" id="UP000721844">
    <property type="component" value="Unassembled WGS sequence"/>
</dbReference>
<dbReference type="InterPro" id="IPR038225">
    <property type="entry name" value="TagF_sf"/>
</dbReference>
<evidence type="ECO:0000313" key="1">
    <source>
        <dbReference type="EMBL" id="MCB8881031.1"/>
    </source>
</evidence>